<dbReference type="Pfam" id="PF06580">
    <property type="entry name" value="His_kinase"/>
    <property type="match status" value="1"/>
</dbReference>
<gene>
    <name evidence="3" type="ORF">ACFSQJ_01535</name>
</gene>
<feature type="transmembrane region" description="Helical" evidence="1">
    <location>
        <begin position="123"/>
        <end position="144"/>
    </location>
</feature>
<comment type="caution">
    <text evidence="3">The sequence shown here is derived from an EMBL/GenBank/DDBJ whole genome shotgun (WGS) entry which is preliminary data.</text>
</comment>
<dbReference type="PANTHER" id="PTHR34220">
    <property type="entry name" value="SENSOR HISTIDINE KINASE YPDA"/>
    <property type="match status" value="1"/>
</dbReference>
<evidence type="ECO:0000259" key="2">
    <source>
        <dbReference type="Pfam" id="PF06580"/>
    </source>
</evidence>
<feature type="transmembrane region" description="Helical" evidence="1">
    <location>
        <begin position="43"/>
        <end position="61"/>
    </location>
</feature>
<dbReference type="RefSeq" id="WP_377765001.1">
    <property type="nucleotide sequence ID" value="NZ_JBHULB010000005.1"/>
</dbReference>
<name>A0ABW5MQD5_9FLAO</name>
<dbReference type="PANTHER" id="PTHR34220:SF7">
    <property type="entry name" value="SENSOR HISTIDINE KINASE YPDA"/>
    <property type="match status" value="1"/>
</dbReference>
<keyword evidence="1" id="KW-1133">Transmembrane helix</keyword>
<keyword evidence="3" id="KW-0808">Transferase</keyword>
<accession>A0ABW5MQD5</accession>
<evidence type="ECO:0000256" key="1">
    <source>
        <dbReference type="SAM" id="Phobius"/>
    </source>
</evidence>
<keyword evidence="1" id="KW-0472">Membrane</keyword>
<organism evidence="3 4">
    <name type="scientific">Croceitalea marina</name>
    <dbReference type="NCBI Taxonomy" id="1775166"/>
    <lineage>
        <taxon>Bacteria</taxon>
        <taxon>Pseudomonadati</taxon>
        <taxon>Bacteroidota</taxon>
        <taxon>Flavobacteriia</taxon>
        <taxon>Flavobacteriales</taxon>
        <taxon>Flavobacteriaceae</taxon>
        <taxon>Croceitalea</taxon>
    </lineage>
</organism>
<evidence type="ECO:0000313" key="3">
    <source>
        <dbReference type="EMBL" id="MFD2585590.1"/>
    </source>
</evidence>
<keyword evidence="4" id="KW-1185">Reference proteome</keyword>
<protein>
    <submittedName>
        <fullName evidence="3">Sensor histidine kinase</fullName>
        <ecNumber evidence="3">2.7.13.3</ecNumber>
    </submittedName>
</protein>
<keyword evidence="1" id="KW-0812">Transmembrane</keyword>
<sequence length="345" mass="39793">MELNYQTIFYRPAVRKHLSILFIGFLLGILLYSFIKFNDSQSYLEYYLSGFLGVLVSYGVYYSNSKLNQILPFKKLPGTRILAGIIWGLILSYSIVILGFWSYSVVMDYQFSFENESSLFIKIGILLFCVAIIYNVIYFALYSYNYFAKVQVKELAIQRKQAELQLNVLKSQLRPHFLFNSINVLTSLFHKDLALAELFIRALAKSYDYTLTTYNSTLVTVKEELAFVNAYLLLIQTRFGNGFDLMVELDDSTQETNIPPLTLQLLIENASKHNFFDNENPLKVKLYRERNELIITNLKSDKTNKKNVSTKLGLKNISSRYAILTGKKITILDNESFTVKLPVIV</sequence>
<evidence type="ECO:0000313" key="4">
    <source>
        <dbReference type="Proteomes" id="UP001597526"/>
    </source>
</evidence>
<dbReference type="InterPro" id="IPR050640">
    <property type="entry name" value="Bact_2-comp_sensor_kinase"/>
</dbReference>
<dbReference type="InterPro" id="IPR010559">
    <property type="entry name" value="Sig_transdc_His_kin_internal"/>
</dbReference>
<feature type="domain" description="Signal transduction histidine kinase internal region" evidence="2">
    <location>
        <begin position="165"/>
        <end position="241"/>
    </location>
</feature>
<dbReference type="EC" id="2.7.13.3" evidence="3"/>
<dbReference type="Proteomes" id="UP001597526">
    <property type="component" value="Unassembled WGS sequence"/>
</dbReference>
<feature type="transmembrane region" description="Helical" evidence="1">
    <location>
        <begin position="81"/>
        <end position="103"/>
    </location>
</feature>
<dbReference type="GO" id="GO:0004673">
    <property type="term" value="F:protein histidine kinase activity"/>
    <property type="evidence" value="ECO:0007669"/>
    <property type="project" value="UniProtKB-EC"/>
</dbReference>
<keyword evidence="3" id="KW-0418">Kinase</keyword>
<reference evidence="4" key="1">
    <citation type="journal article" date="2019" name="Int. J. Syst. Evol. Microbiol.">
        <title>The Global Catalogue of Microorganisms (GCM) 10K type strain sequencing project: providing services to taxonomists for standard genome sequencing and annotation.</title>
        <authorList>
            <consortium name="The Broad Institute Genomics Platform"/>
            <consortium name="The Broad Institute Genome Sequencing Center for Infectious Disease"/>
            <person name="Wu L."/>
            <person name="Ma J."/>
        </authorList>
    </citation>
    <scope>NUCLEOTIDE SEQUENCE [LARGE SCALE GENOMIC DNA]</scope>
    <source>
        <strain evidence="4">KCTC 52368</strain>
    </source>
</reference>
<proteinExistence type="predicted"/>
<dbReference type="EMBL" id="JBHULB010000005">
    <property type="protein sequence ID" value="MFD2585590.1"/>
    <property type="molecule type" value="Genomic_DNA"/>
</dbReference>
<feature type="transmembrane region" description="Helical" evidence="1">
    <location>
        <begin position="20"/>
        <end position="37"/>
    </location>
</feature>